<evidence type="ECO:0000313" key="3">
    <source>
        <dbReference type="Proteomes" id="UP000059188"/>
    </source>
</evidence>
<sequence>MTQAHSACTEAFYKSALAEEIKSEPAKSSGEKQQMLELLKRFEEESIEDEGSSESDELASRLEGIDLNKIDHDTLWGLLSEEERQKFTKMLMNPTSEESRNLLNTSKILEDRKDPWWMLDNHSQEVLPAIKQVSSSLLGGKFNHLLLFNVFHVSLTYAYTVRTFAVSSLSTQASDEIEEIRKFILPLSPFLQDRKSTITFTSVDGVVTDWVSRLPESPKPKLLKVLSEDAKEIFHAESMVEVEEGSESQLSNHTNCMRFLSDVHALFDGPKKHAHIAHKLMFYLGFLVNLPTPASGGLLNAINAWQAKHPEDEQDASQADTARPRTLIEEM</sequence>
<feature type="region of interest" description="Disordered" evidence="1">
    <location>
        <begin position="309"/>
        <end position="331"/>
    </location>
</feature>
<feature type="compositionally biased region" description="Basic and acidic residues" evidence="1">
    <location>
        <begin position="322"/>
        <end position="331"/>
    </location>
</feature>
<dbReference type="PANTHER" id="PTHR15555">
    <property type="entry name" value="ZINC FINGER HIT DOMAIN CONTAINING PROTEIN 2 PROTEIN FON -RELATED"/>
    <property type="match status" value="1"/>
</dbReference>
<accession>A0A0B7FW53</accession>
<organism evidence="2 3">
    <name type="scientific">Thanatephorus cucumeris (strain AG1-IB / isolate 7/3/14)</name>
    <name type="common">Lettuce bottom rot fungus</name>
    <name type="synonym">Rhizoctonia solani</name>
    <dbReference type="NCBI Taxonomy" id="1108050"/>
    <lineage>
        <taxon>Eukaryota</taxon>
        <taxon>Fungi</taxon>
        <taxon>Dikarya</taxon>
        <taxon>Basidiomycota</taxon>
        <taxon>Agaricomycotina</taxon>
        <taxon>Agaricomycetes</taxon>
        <taxon>Cantharellales</taxon>
        <taxon>Ceratobasidiaceae</taxon>
        <taxon>Rhizoctonia</taxon>
        <taxon>Rhizoctonia solani AG-1</taxon>
    </lineage>
</organism>
<evidence type="ECO:0000256" key="1">
    <source>
        <dbReference type="SAM" id="MobiDB-lite"/>
    </source>
</evidence>
<dbReference type="EMBL" id="LN679105">
    <property type="protein sequence ID" value="CEL61935.1"/>
    <property type="molecule type" value="Genomic_DNA"/>
</dbReference>
<dbReference type="AlphaFoldDB" id="A0A0B7FW53"/>
<name>A0A0B7FW53_THACB</name>
<keyword evidence="3" id="KW-1185">Reference proteome</keyword>
<proteinExistence type="predicted"/>
<protein>
    <submittedName>
        <fullName evidence="2">Uncharacterized protein</fullName>
    </submittedName>
</protein>
<reference evidence="2 3" key="1">
    <citation type="submission" date="2014-11" db="EMBL/GenBank/DDBJ databases">
        <authorList>
            <person name="Wibberg Daniel"/>
        </authorList>
    </citation>
    <scope>NUCLEOTIDE SEQUENCE [LARGE SCALE GENOMIC DNA]</scope>
    <source>
        <strain evidence="2">Rhizoctonia solani AG1-IB 7/3/14</strain>
    </source>
</reference>
<dbReference type="InterPro" id="IPR039646">
    <property type="entry name" value="ZNHIT2"/>
</dbReference>
<evidence type="ECO:0000313" key="2">
    <source>
        <dbReference type="EMBL" id="CEL61935.1"/>
    </source>
</evidence>
<gene>
    <name evidence="2" type="ORF">RSOLAG1IB_04685</name>
</gene>
<dbReference type="Proteomes" id="UP000059188">
    <property type="component" value="Unassembled WGS sequence"/>
</dbReference>
<dbReference type="PANTHER" id="PTHR15555:SF0">
    <property type="entry name" value="ZINC FINGER HIT DOMAIN-CONTAINING PROTEIN 2"/>
    <property type="match status" value="1"/>
</dbReference>
<dbReference type="STRING" id="1108050.A0A0B7FW53"/>
<dbReference type="OrthoDB" id="18412at2759"/>